<comment type="caution">
    <text evidence="1">The sequence shown here is derived from an EMBL/GenBank/DDBJ whole genome shotgun (WGS) entry which is preliminary data.</text>
</comment>
<evidence type="ECO:0000313" key="2">
    <source>
        <dbReference type="Proteomes" id="UP001069090"/>
    </source>
</evidence>
<dbReference type="RefSeq" id="WP_258330123.1">
    <property type="nucleotide sequence ID" value="NZ_JAPTGG010000001.1"/>
</dbReference>
<dbReference type="AlphaFoldDB" id="A0A9J6RHY7"/>
<dbReference type="EMBL" id="JAPTGG010000001">
    <property type="protein sequence ID" value="MCZ0863978.1"/>
    <property type="molecule type" value="Genomic_DNA"/>
</dbReference>
<reference evidence="1 2" key="1">
    <citation type="submission" date="2022-12" db="EMBL/GenBank/DDBJ databases">
        <title>Dasania phycosphaerae sp. nov., isolated from particulate material of the south coast of Korea.</title>
        <authorList>
            <person name="Jiang Y."/>
        </authorList>
    </citation>
    <scope>NUCLEOTIDE SEQUENCE [LARGE SCALE GENOMIC DNA]</scope>
    <source>
        <strain evidence="1 2">GY-19</strain>
    </source>
</reference>
<organism evidence="1 2">
    <name type="scientific">Dasania phycosphaerae</name>
    <dbReference type="NCBI Taxonomy" id="2950436"/>
    <lineage>
        <taxon>Bacteria</taxon>
        <taxon>Pseudomonadati</taxon>
        <taxon>Pseudomonadota</taxon>
        <taxon>Gammaproteobacteria</taxon>
        <taxon>Cellvibrionales</taxon>
        <taxon>Spongiibacteraceae</taxon>
        <taxon>Dasania</taxon>
    </lineage>
</organism>
<proteinExistence type="predicted"/>
<accession>A0A9J6RHY7</accession>
<evidence type="ECO:0000313" key="1">
    <source>
        <dbReference type="EMBL" id="MCZ0863978.1"/>
    </source>
</evidence>
<dbReference type="Proteomes" id="UP001069090">
    <property type="component" value="Unassembled WGS sequence"/>
</dbReference>
<gene>
    <name evidence="1" type="ORF">O0V09_02130</name>
</gene>
<sequence length="40" mass="4492">MNTISSAGKPTFITWSHWVCTAAAWQDYFRGEDEDPATSL</sequence>
<protein>
    <submittedName>
        <fullName evidence="1">Uncharacterized protein</fullName>
    </submittedName>
</protein>
<name>A0A9J6RHY7_9GAMM</name>
<keyword evidence="2" id="KW-1185">Reference proteome</keyword>